<evidence type="ECO:0000313" key="2">
    <source>
        <dbReference type="Proteomes" id="UP000698963"/>
    </source>
</evidence>
<reference evidence="1" key="1">
    <citation type="journal article" date="2021" name="PeerJ">
        <title>Extensive microbial diversity within the chicken gut microbiome revealed by metagenomics and culture.</title>
        <authorList>
            <person name="Gilroy R."/>
            <person name="Ravi A."/>
            <person name="Getino M."/>
            <person name="Pursley I."/>
            <person name="Horton D.L."/>
            <person name="Alikhan N.F."/>
            <person name="Baker D."/>
            <person name="Gharbi K."/>
            <person name="Hall N."/>
            <person name="Watson M."/>
            <person name="Adriaenssens E.M."/>
            <person name="Foster-Nyarko E."/>
            <person name="Jarju S."/>
            <person name="Secka A."/>
            <person name="Antonio M."/>
            <person name="Oren A."/>
            <person name="Chaudhuri R.R."/>
            <person name="La Ragione R."/>
            <person name="Hildebrand F."/>
            <person name="Pallen M.J."/>
        </authorList>
    </citation>
    <scope>NUCLEOTIDE SEQUENCE</scope>
    <source>
        <strain evidence="1">ChiGjej2B2-19336</strain>
    </source>
</reference>
<dbReference type="Gene3D" id="3.30.300.20">
    <property type="match status" value="1"/>
</dbReference>
<dbReference type="RefSeq" id="WP_304121376.1">
    <property type="nucleotide sequence ID" value="NZ_DYZA01000075.1"/>
</dbReference>
<dbReference type="Proteomes" id="UP000698963">
    <property type="component" value="Unassembled WGS sequence"/>
</dbReference>
<dbReference type="AlphaFoldDB" id="A0A921AVP9"/>
<proteinExistence type="predicted"/>
<sequence length="140" mass="15111">MSQEIEVRFEQIGDIYTVHTGSPVLGDIVMDYSGYPEDARGGNSSILLISAALSCYCGSVRAALVARGVPFRSLQAVGKGTKTMNEQGSMRLSSLSIDVAVDIDDVWLPQLEHCAKIVKRCLITASLLDGIDVTHNVRRA</sequence>
<gene>
    <name evidence="1" type="ORF">K8W16_04100</name>
</gene>
<protein>
    <submittedName>
        <fullName evidence="1">OsmC family protein</fullName>
    </submittedName>
</protein>
<evidence type="ECO:0000313" key="1">
    <source>
        <dbReference type="EMBL" id="HJD96811.1"/>
    </source>
</evidence>
<dbReference type="EMBL" id="DYZA01000075">
    <property type="protein sequence ID" value="HJD96811.1"/>
    <property type="molecule type" value="Genomic_DNA"/>
</dbReference>
<reference evidence="1" key="2">
    <citation type="submission" date="2021-09" db="EMBL/GenBank/DDBJ databases">
        <authorList>
            <person name="Gilroy R."/>
        </authorList>
    </citation>
    <scope>NUCLEOTIDE SEQUENCE</scope>
    <source>
        <strain evidence="1">ChiGjej2B2-19336</strain>
    </source>
</reference>
<dbReference type="SUPFAM" id="SSF82784">
    <property type="entry name" value="OsmC-like"/>
    <property type="match status" value="1"/>
</dbReference>
<accession>A0A921AVP9</accession>
<name>A0A921AVP9_9BACT</name>
<dbReference type="InterPro" id="IPR036102">
    <property type="entry name" value="OsmC/Ohrsf"/>
</dbReference>
<comment type="caution">
    <text evidence="1">The sequence shown here is derived from an EMBL/GenBank/DDBJ whole genome shotgun (WGS) entry which is preliminary data.</text>
</comment>
<dbReference type="InterPro" id="IPR015946">
    <property type="entry name" value="KH_dom-like_a/b"/>
</dbReference>
<organism evidence="1 2">
    <name type="scientific">Mailhella massiliensis</name>
    <dbReference type="NCBI Taxonomy" id="1903261"/>
    <lineage>
        <taxon>Bacteria</taxon>
        <taxon>Pseudomonadati</taxon>
        <taxon>Thermodesulfobacteriota</taxon>
        <taxon>Desulfovibrionia</taxon>
        <taxon>Desulfovibrionales</taxon>
        <taxon>Desulfovibrionaceae</taxon>
        <taxon>Mailhella</taxon>
    </lineage>
</organism>